<accession>A0A822ZUU9</accession>
<feature type="region of interest" description="Disordered" evidence="1">
    <location>
        <begin position="1"/>
        <end position="25"/>
    </location>
</feature>
<feature type="region of interest" description="Disordered" evidence="1">
    <location>
        <begin position="92"/>
        <end position="120"/>
    </location>
</feature>
<evidence type="ECO:0000313" key="3">
    <source>
        <dbReference type="Proteomes" id="UP000607653"/>
    </source>
</evidence>
<proteinExistence type="predicted"/>
<dbReference type="PANTHER" id="PTHR33356">
    <property type="entry name" value="TIP41-LIKE PROTEIN"/>
    <property type="match status" value="1"/>
</dbReference>
<dbReference type="AlphaFoldDB" id="A0A822ZUU9"/>
<dbReference type="EMBL" id="DUZY01000007">
    <property type="protein sequence ID" value="DAD45668.1"/>
    <property type="molecule type" value="Genomic_DNA"/>
</dbReference>
<organism evidence="2 3">
    <name type="scientific">Nelumbo nucifera</name>
    <name type="common">Sacred lotus</name>
    <dbReference type="NCBI Taxonomy" id="4432"/>
    <lineage>
        <taxon>Eukaryota</taxon>
        <taxon>Viridiplantae</taxon>
        <taxon>Streptophyta</taxon>
        <taxon>Embryophyta</taxon>
        <taxon>Tracheophyta</taxon>
        <taxon>Spermatophyta</taxon>
        <taxon>Magnoliopsida</taxon>
        <taxon>Proteales</taxon>
        <taxon>Nelumbonaceae</taxon>
        <taxon>Nelumbo</taxon>
    </lineage>
</organism>
<feature type="compositionally biased region" description="Polar residues" evidence="1">
    <location>
        <begin position="1"/>
        <end position="19"/>
    </location>
</feature>
<evidence type="ECO:0000256" key="1">
    <source>
        <dbReference type="SAM" id="MobiDB-lite"/>
    </source>
</evidence>
<sequence length="120" mass="13052">MKERQTVASNSSKPPNTRFGNGRYGGRPLGLCSSAWPPLQQKPQAGSACSTVLLPARVVQALNLNFDDMGACPRIHGVFAATENDPVTARSNASLSQQKRGCRPQGSMNHEIRLPQDWTY</sequence>
<keyword evidence="3" id="KW-1185">Reference proteome</keyword>
<dbReference type="PANTHER" id="PTHR33356:SF5">
    <property type="entry name" value="TIP41-LIKE PROTEIN"/>
    <property type="match status" value="1"/>
</dbReference>
<reference evidence="2 3" key="1">
    <citation type="journal article" date="2020" name="Mol. Biol. Evol.">
        <title>Distinct Expression and Methylation Patterns for Genes with Different Fates following a Single Whole-Genome Duplication in Flowering Plants.</title>
        <authorList>
            <person name="Shi T."/>
            <person name="Rahmani R.S."/>
            <person name="Gugger P.F."/>
            <person name="Wang M."/>
            <person name="Li H."/>
            <person name="Zhang Y."/>
            <person name="Li Z."/>
            <person name="Wang Q."/>
            <person name="Van de Peer Y."/>
            <person name="Marchal K."/>
            <person name="Chen J."/>
        </authorList>
    </citation>
    <scope>NUCLEOTIDE SEQUENCE [LARGE SCALE GENOMIC DNA]</scope>
    <source>
        <tissue evidence="2">Leaf</tissue>
    </source>
</reference>
<dbReference type="Proteomes" id="UP000607653">
    <property type="component" value="Unassembled WGS sequence"/>
</dbReference>
<evidence type="ECO:0000313" key="2">
    <source>
        <dbReference type="EMBL" id="DAD45668.1"/>
    </source>
</evidence>
<comment type="caution">
    <text evidence="2">The sequence shown here is derived from an EMBL/GenBank/DDBJ whole genome shotgun (WGS) entry which is preliminary data.</text>
</comment>
<gene>
    <name evidence="2" type="ORF">HUJ06_003898</name>
</gene>
<protein>
    <submittedName>
        <fullName evidence="2">Uncharacterized protein</fullName>
    </submittedName>
</protein>
<name>A0A822ZUU9_NELNU</name>